<dbReference type="PANTHER" id="PTHR20859">
    <property type="entry name" value="INTERFERON/INTERLEUKIN RECEPTOR"/>
    <property type="match status" value="1"/>
</dbReference>
<proteinExistence type="predicted"/>
<dbReference type="GO" id="GO:0004896">
    <property type="term" value="F:cytokine receptor activity"/>
    <property type="evidence" value="ECO:0007669"/>
    <property type="project" value="TreeGrafter"/>
</dbReference>
<protein>
    <submittedName>
        <fullName evidence="5">IL10RB protein</fullName>
    </submittedName>
</protein>
<feature type="region of interest" description="Disordered" evidence="1">
    <location>
        <begin position="640"/>
        <end position="681"/>
    </location>
</feature>
<keyword evidence="3" id="KW-0732">Signal</keyword>
<sequence>MAAAWVQLVVLVVFCCTTIDDVLATTNGDLESSLQGPPDKPINVRFESVNFNHTLRWDLAPNHDNSTLFTVQYIGSGHRDSSPSLEDWQEKAKCINITGLCCVLLNELGTDGNWWARVRALNPYGTSDWAESKVFEPFEDTIIGVPDLEVLQAKTDRLTLRVKAPKTPFYNSNGRRMRMSHFYSRITWLITYQEVGSSFPPGEKETTDKDVVLNHLYPGKHYCITARGRYMDEVGETGRICADTQEDVPSAGARSLSFSVDDCTKYPLRNIRLTWQPPAEEKWNGKLQEYKISYKDVGASYEEMTHSMVPGDVTNFTIRDLSASEEYVVDVAACTSTGCSERRALHNMLRVPPLKTDTSPYAPNVSVAPLSSTSMQVSWSPLEDACVQGYMVQFDPEVAPVRVSSVTTMNLTGLVPGTEYHVCVKARLPSADVEFGECARGLGVYAQTQPTTANPSTLVQTVLPILAVVVLLVVLCVLVLWMRGSPFLSISKINIVLPPVLVEIKETKDSTSLEPISSSWNKESMDDLDSIRTNVIRQKSKFVKSLQNLPDTLSLDDDAFQTDEKKTLLSWKSDKDLVVKVVISQQKGDSGSDKDDEPSSPTSTDSGNISGPCSLITDSGGDEEQSNVPVETYRLDSPVSFQKKNPFDSHVQASSDSPRPSQEIGDPGQAMASWPDNQTTSSEIDSYVRATDGTFEDDADEGFMPEGCKGQSNPYVLAESLPLLAPPFNQGFIRPNPHVQPTIAPPPNPLLKWG</sequence>
<feature type="compositionally biased region" description="Polar residues" evidence="1">
    <location>
        <begin position="651"/>
        <end position="660"/>
    </location>
</feature>
<evidence type="ECO:0000313" key="5">
    <source>
        <dbReference type="EMBL" id="CAH1244920.1"/>
    </source>
</evidence>
<feature type="transmembrane region" description="Helical" evidence="2">
    <location>
        <begin position="462"/>
        <end position="482"/>
    </location>
</feature>
<dbReference type="Proteomes" id="UP000838412">
    <property type="component" value="Chromosome 14"/>
</dbReference>
<evidence type="ECO:0000256" key="3">
    <source>
        <dbReference type="SAM" id="SignalP"/>
    </source>
</evidence>
<dbReference type="Pfam" id="PF01108">
    <property type="entry name" value="Tissue_fac"/>
    <property type="match status" value="1"/>
</dbReference>
<organism evidence="5 6">
    <name type="scientific">Branchiostoma lanceolatum</name>
    <name type="common">Common lancelet</name>
    <name type="synonym">Amphioxus lanceolatum</name>
    <dbReference type="NCBI Taxonomy" id="7740"/>
    <lineage>
        <taxon>Eukaryota</taxon>
        <taxon>Metazoa</taxon>
        <taxon>Chordata</taxon>
        <taxon>Cephalochordata</taxon>
        <taxon>Leptocardii</taxon>
        <taxon>Amphioxiformes</taxon>
        <taxon>Branchiostomatidae</taxon>
        <taxon>Branchiostoma</taxon>
    </lineage>
</organism>
<feature type="domain" description="Fibronectin type-III" evidence="4">
    <location>
        <begin position="254"/>
        <end position="354"/>
    </location>
</feature>
<name>A0A8J9Z0G0_BRALA</name>
<evidence type="ECO:0000256" key="1">
    <source>
        <dbReference type="SAM" id="MobiDB-lite"/>
    </source>
</evidence>
<dbReference type="InterPro" id="IPR003961">
    <property type="entry name" value="FN3_dom"/>
</dbReference>
<accession>A0A8J9Z0G0</accession>
<gene>
    <name evidence="5" type="primary">IL10RB</name>
    <name evidence="5" type="ORF">BLAG_LOCUS7429</name>
</gene>
<keyword evidence="2" id="KW-0472">Membrane</keyword>
<feature type="region of interest" description="Disordered" evidence="1">
    <location>
        <begin position="584"/>
        <end position="628"/>
    </location>
</feature>
<dbReference type="OrthoDB" id="10007376at2759"/>
<feature type="domain" description="Fibronectin type-III" evidence="4">
    <location>
        <begin position="37"/>
        <end position="140"/>
    </location>
</feature>
<evidence type="ECO:0000313" key="6">
    <source>
        <dbReference type="Proteomes" id="UP000838412"/>
    </source>
</evidence>
<dbReference type="SUPFAM" id="SSF49265">
    <property type="entry name" value="Fibronectin type III"/>
    <property type="match status" value="3"/>
</dbReference>
<feature type="domain" description="Fibronectin type-III" evidence="4">
    <location>
        <begin position="359"/>
        <end position="451"/>
    </location>
</feature>
<dbReference type="Pfam" id="PF00041">
    <property type="entry name" value="fn3"/>
    <property type="match status" value="2"/>
</dbReference>
<keyword evidence="6" id="KW-1185">Reference proteome</keyword>
<dbReference type="Gene3D" id="2.60.40.10">
    <property type="entry name" value="Immunoglobulins"/>
    <property type="match status" value="3"/>
</dbReference>
<dbReference type="InterPro" id="IPR015373">
    <property type="entry name" value="Interferon/interleukin_rcp_dom"/>
</dbReference>
<keyword evidence="2" id="KW-1133">Transmembrane helix</keyword>
<dbReference type="CDD" id="cd00063">
    <property type="entry name" value="FN3"/>
    <property type="match status" value="3"/>
</dbReference>
<dbReference type="InterPro" id="IPR036116">
    <property type="entry name" value="FN3_sf"/>
</dbReference>
<dbReference type="PROSITE" id="PS50853">
    <property type="entry name" value="FN3"/>
    <property type="match status" value="3"/>
</dbReference>
<feature type="signal peptide" evidence="3">
    <location>
        <begin position="1"/>
        <end position="24"/>
    </location>
</feature>
<dbReference type="AlphaFoldDB" id="A0A8J9Z0G0"/>
<reference evidence="5" key="1">
    <citation type="submission" date="2022-01" db="EMBL/GenBank/DDBJ databases">
        <authorList>
            <person name="Braso-Vives M."/>
        </authorList>
    </citation>
    <scope>NUCLEOTIDE SEQUENCE</scope>
</reference>
<dbReference type="InterPro" id="IPR013783">
    <property type="entry name" value="Ig-like_fold"/>
</dbReference>
<evidence type="ECO:0000256" key="2">
    <source>
        <dbReference type="SAM" id="Phobius"/>
    </source>
</evidence>
<feature type="chain" id="PRO_5035450571" evidence="3">
    <location>
        <begin position="25"/>
        <end position="754"/>
    </location>
</feature>
<dbReference type="PANTHER" id="PTHR20859:SF84">
    <property type="entry name" value="INTERFERON ALPHA_BETA RECEPTOR 2"/>
    <property type="match status" value="1"/>
</dbReference>
<dbReference type="Pfam" id="PF09294">
    <property type="entry name" value="Interfer-bind"/>
    <property type="match status" value="1"/>
</dbReference>
<dbReference type="GO" id="GO:0005886">
    <property type="term" value="C:plasma membrane"/>
    <property type="evidence" value="ECO:0007669"/>
    <property type="project" value="TreeGrafter"/>
</dbReference>
<dbReference type="SMART" id="SM00060">
    <property type="entry name" value="FN3"/>
    <property type="match status" value="4"/>
</dbReference>
<dbReference type="EMBL" id="OV696699">
    <property type="protein sequence ID" value="CAH1244920.1"/>
    <property type="molecule type" value="Genomic_DNA"/>
</dbReference>
<keyword evidence="2" id="KW-0812">Transmembrane</keyword>
<dbReference type="InterPro" id="IPR050650">
    <property type="entry name" value="Type-II_Cytokine-TF_Rcpt"/>
</dbReference>
<evidence type="ECO:0000259" key="4">
    <source>
        <dbReference type="PROSITE" id="PS50853"/>
    </source>
</evidence>